<evidence type="ECO:0000313" key="1">
    <source>
        <dbReference type="EMBL" id="UYQ62396.1"/>
    </source>
</evidence>
<sequence>MSPSAPSAASAKDFPGDGYDLVCFFDCLHDMGDPVGALRHTRETLAPDGTVMLVEPFANDELADNLNPVGRIYYAASTVICTPSSLSQEVATGLGAQAGEKRLREVAEEAGFTRFRRATQTPFNLVLEARP</sequence>
<organism evidence="1 2">
    <name type="scientific">Streptomyces peucetius</name>
    <dbReference type="NCBI Taxonomy" id="1950"/>
    <lineage>
        <taxon>Bacteria</taxon>
        <taxon>Bacillati</taxon>
        <taxon>Actinomycetota</taxon>
        <taxon>Actinomycetes</taxon>
        <taxon>Kitasatosporales</taxon>
        <taxon>Streptomycetaceae</taxon>
        <taxon>Streptomyces</taxon>
    </lineage>
</organism>
<evidence type="ECO:0000313" key="2">
    <source>
        <dbReference type="Proteomes" id="UP001163878"/>
    </source>
</evidence>
<dbReference type="SUPFAM" id="SSF53335">
    <property type="entry name" value="S-adenosyl-L-methionine-dependent methyltransferases"/>
    <property type="match status" value="1"/>
</dbReference>
<dbReference type="Pfam" id="PF13489">
    <property type="entry name" value="Methyltransf_23"/>
    <property type="match status" value="1"/>
</dbReference>
<dbReference type="PANTHER" id="PTHR45128:SF2">
    <property type="entry name" value="METHYLTRANSFERASE DOMAIN-CONTAINING PROTEIN"/>
    <property type="match status" value="1"/>
</dbReference>
<dbReference type="InterPro" id="IPR029063">
    <property type="entry name" value="SAM-dependent_MTases_sf"/>
</dbReference>
<dbReference type="EMBL" id="CP107567">
    <property type="protein sequence ID" value="UYQ62396.1"/>
    <property type="molecule type" value="Genomic_DNA"/>
</dbReference>
<keyword evidence="1" id="KW-0489">Methyltransferase</keyword>
<gene>
    <name evidence="1" type="ORF">OGH68_13490</name>
</gene>
<name>A0ABY6I5X3_STRPE</name>
<keyword evidence="1" id="KW-0808">Transferase</keyword>
<keyword evidence="2" id="KW-1185">Reference proteome</keyword>
<dbReference type="Proteomes" id="UP001163878">
    <property type="component" value="Chromosome"/>
</dbReference>
<dbReference type="PANTHER" id="PTHR45128">
    <property type="entry name" value="METHYLTRANSFERASE TYPE 11"/>
    <property type="match status" value="1"/>
</dbReference>
<reference evidence="1" key="1">
    <citation type="submission" date="2022-10" db="EMBL/GenBank/DDBJ databases">
        <title>Cytochrome P450 Catalyzes Benzene Ring Formation in the Biosynthesis of Trialkyl-Substituted Aromatic Polyketides.</title>
        <authorList>
            <person name="Zhao E."/>
            <person name="Ge H."/>
        </authorList>
    </citation>
    <scope>NUCLEOTIDE SEQUENCE</scope>
    <source>
        <strain evidence="1">NA0869</strain>
    </source>
</reference>
<accession>A0ABY6I5X3</accession>
<dbReference type="GO" id="GO:0032259">
    <property type="term" value="P:methylation"/>
    <property type="evidence" value="ECO:0007669"/>
    <property type="project" value="UniProtKB-KW"/>
</dbReference>
<proteinExistence type="predicted"/>
<dbReference type="GO" id="GO:0008168">
    <property type="term" value="F:methyltransferase activity"/>
    <property type="evidence" value="ECO:0007669"/>
    <property type="project" value="UniProtKB-KW"/>
</dbReference>
<dbReference type="Gene3D" id="3.40.50.150">
    <property type="entry name" value="Vaccinia Virus protein VP39"/>
    <property type="match status" value="1"/>
</dbReference>
<dbReference type="InterPro" id="IPR053173">
    <property type="entry name" value="SAM-binding_MTase"/>
</dbReference>
<protein>
    <submittedName>
        <fullName evidence="1">Class I SAM-dependent methyltransferase</fullName>
    </submittedName>
</protein>
<dbReference type="RefSeq" id="WP_264243824.1">
    <property type="nucleotide sequence ID" value="NZ_CP107567.1"/>
</dbReference>